<sequence>MTTRLHFDELVARQVSNERLSYFHKVGSSLNAALRPRRPVLSVENGSVRFQNLVGSALLPTGEIVEVAPKVETTDNWPLAVVQLLEPSTRIAVTGSQRSQASNRRDDLTAALALEYARRLESALSTSGPLETYERPTTRSKRLNGHLDVTRWLRTAPLDPTTFVVTRDELTPRNDFTRGLSLVAGWLGRTASGELGLRLRRLQTAVIPASPVPTYVNPAVARQRIPSQWAKYRPAWDIAAPLLRHLSVVGDPGRAAGLEVAVEPWPLLETALERALRAMAATIDGVTVDPKTNHTLLSRNGSRSVSVIPDGAIRLHGEVRATFECKYTRPGRNPYDDHVHQALATAAALRSPSSVLVYPGDDPPVRYDVAGFLGSPVELITVGLSLFSYKRGSGDALRADRLWRLFQDRGAAPPLA</sequence>
<dbReference type="EMBL" id="JACGXP010000001">
    <property type="protein sequence ID" value="MBA8988843.1"/>
    <property type="molecule type" value="Genomic_DNA"/>
</dbReference>
<dbReference type="AlphaFoldDB" id="A0AAW3T0A6"/>
<comment type="caution">
    <text evidence="1">The sequence shown here is derived from an EMBL/GenBank/DDBJ whole genome shotgun (WGS) entry which is preliminary data.</text>
</comment>
<evidence type="ECO:0008006" key="3">
    <source>
        <dbReference type="Google" id="ProtNLM"/>
    </source>
</evidence>
<reference evidence="1 2" key="1">
    <citation type="submission" date="2020-07" db="EMBL/GenBank/DDBJ databases">
        <title>Above-ground endophytic microbial communities from plants in different locations in the United States.</title>
        <authorList>
            <person name="Frank C."/>
        </authorList>
    </citation>
    <scope>NUCLEOTIDE SEQUENCE [LARGE SCALE GENOMIC DNA]</scope>
    <source>
        <strain evidence="1 2">WPL5_2</strain>
    </source>
</reference>
<name>A0AAW3T0A6_9MICO</name>
<gene>
    <name evidence="1" type="ORF">FHW23_000075</name>
</gene>
<proteinExistence type="predicted"/>
<organism evidence="1 2">
    <name type="scientific">Curtobacterium pusillum</name>
    <dbReference type="NCBI Taxonomy" id="69373"/>
    <lineage>
        <taxon>Bacteria</taxon>
        <taxon>Bacillati</taxon>
        <taxon>Actinomycetota</taxon>
        <taxon>Actinomycetes</taxon>
        <taxon>Micrococcales</taxon>
        <taxon>Microbacteriaceae</taxon>
        <taxon>Curtobacterium</taxon>
    </lineage>
</organism>
<dbReference type="Pfam" id="PF10117">
    <property type="entry name" value="McrBC"/>
    <property type="match status" value="1"/>
</dbReference>
<dbReference type="Proteomes" id="UP000590225">
    <property type="component" value="Unassembled WGS sequence"/>
</dbReference>
<evidence type="ECO:0000313" key="2">
    <source>
        <dbReference type="Proteomes" id="UP000590225"/>
    </source>
</evidence>
<protein>
    <recommendedName>
        <fullName evidence="3">McrBC 5-methylcytosine restriction system component</fullName>
    </recommendedName>
</protein>
<evidence type="ECO:0000313" key="1">
    <source>
        <dbReference type="EMBL" id="MBA8988843.1"/>
    </source>
</evidence>
<accession>A0AAW3T0A6</accession>
<dbReference type="InterPro" id="IPR019292">
    <property type="entry name" value="McrC"/>
</dbReference>
<dbReference type="RefSeq" id="WP_182514811.1">
    <property type="nucleotide sequence ID" value="NZ_JACGXP010000001.1"/>
</dbReference>